<evidence type="ECO:0000256" key="1">
    <source>
        <dbReference type="SAM" id="Coils"/>
    </source>
</evidence>
<evidence type="ECO:0000313" key="3">
    <source>
        <dbReference type="Proteomes" id="UP000234343"/>
    </source>
</evidence>
<name>A0A2H5FM59_9GAMM</name>
<dbReference type="Gene3D" id="3.40.395.10">
    <property type="entry name" value="Adenoviral Proteinase, Chain A"/>
    <property type="match status" value="1"/>
</dbReference>
<reference evidence="2 3" key="1">
    <citation type="submission" date="2017-12" db="EMBL/GenBank/DDBJ databases">
        <title>Legionella sainthelensi LA01-117, whole genome sequence of a clinical isolate from New Zealand.</title>
        <authorList>
            <person name="Cree S.L."/>
            <person name="Slow S."/>
            <person name="Kennedy M.A."/>
            <person name="Murdoch D.R."/>
            <person name="Biggs P.J."/>
            <person name="Anderson T."/>
        </authorList>
    </citation>
    <scope>NUCLEOTIDE SEQUENCE [LARGE SCALE GENOMIC DNA]</scope>
    <source>
        <strain evidence="2 3">LA01-117</strain>
    </source>
</reference>
<feature type="coiled-coil region" evidence="1">
    <location>
        <begin position="122"/>
        <end position="156"/>
    </location>
</feature>
<protein>
    <submittedName>
        <fullName evidence="2">Uncharacterized protein</fullName>
    </submittedName>
</protein>
<dbReference type="AlphaFoldDB" id="A0A2H5FM59"/>
<sequence length="966" mass="110243">MDDTTIEKILSVDLNLIQVNKEKWNNFLIQPPTWSEYKTYENLQQNLTERRKDSLNSKTIIVEAENKQIRVFPHSENNIDFEISDVFARGLDFARAATEILNNASTDTSALSQLTLLLDKFQQNLISKHHNKEKQLQDARNELERFNGALVDLLINKSIVKKRSEAIQAINFVRDFLWKKDICMPICVIENIKESNSKMLRYSEPMIFEDPGFKRRNANGNINVWDKDQPWKTKLYKAVGVNENSTWFKSFLENNLNEMKKISSTPMSRYTPNPANAFLCTDLIVDHNNEVTYSSSHERVAVTEPLSVSDTKSCQEVTDWNHLQLFSKAHLKYELNNFMEQWGDVIGDNKPIPLTILHQTLISDEVTFSPDQIKARASKVQSSVIDSKSKANAAVRRMLESSTILREKRTGNIEFISNKNFNSTYNKKIPAGWQKVTVELLETNNGINMWSARTRVRNKDYDDARKLIENAKKMFETFSVDNNHLKTVIAFLSSPNHSLFTPFKFRGSKVKEAIKNLTLELRNGSGFNTLSKKARENMALSLHAAIELKCTIHETWLGSVRRNITNFTRDYVRQAPVSGHLIDWAVRGALTLAAVGLKAIVKIFTFPFSLPQWIKHREDRREMYKSTYEGVLAESLGVLRGGCMSSADRALEQAEQRAMIKKQFAIEGKIISYNDSPEEKARVYRTYGGTRTKHACVENATGTAGTSDKETRGIFFNARAGILSNIAETPEEQHLAKQLSALRKGRFSDGTVSEYLSGKFSPGDIRTVFNNSKFEKSNNLIETYGAIYIHPYYLTNNAIVIPPSSDTQSKIPTLQTISEGLKNIKDISRKHPEKKIYIPVAEEQKIFGIFKRNHWVTLEYDPVHKKATLLDSRPRAISFIYPCKAIKRQLKEGLEMLYGSSINFSFEKKYQGVQHNDIHCGAWTCTNILDLAGAECEAYNIDNQKTKYKCSDESSVVQSYTRAISY</sequence>
<dbReference type="EMBL" id="CP025491">
    <property type="protein sequence ID" value="AUH72623.1"/>
    <property type="molecule type" value="Genomic_DNA"/>
</dbReference>
<proteinExistence type="predicted"/>
<dbReference type="KEGG" id="lsh:CAB17_11590"/>
<keyword evidence="1" id="KW-0175">Coiled coil</keyword>
<gene>
    <name evidence="2" type="ORF">CAB17_11590</name>
</gene>
<dbReference type="SUPFAM" id="SSF54001">
    <property type="entry name" value="Cysteine proteinases"/>
    <property type="match status" value="1"/>
</dbReference>
<dbReference type="Proteomes" id="UP000234343">
    <property type="component" value="Chromosome"/>
</dbReference>
<evidence type="ECO:0000313" key="2">
    <source>
        <dbReference type="EMBL" id="AUH72623.1"/>
    </source>
</evidence>
<dbReference type="InterPro" id="IPR038765">
    <property type="entry name" value="Papain-like_cys_pep_sf"/>
</dbReference>
<organism evidence="2 3">
    <name type="scientific">Legionella sainthelensi</name>
    <dbReference type="NCBI Taxonomy" id="28087"/>
    <lineage>
        <taxon>Bacteria</taxon>
        <taxon>Pseudomonadati</taxon>
        <taxon>Pseudomonadota</taxon>
        <taxon>Gammaproteobacteria</taxon>
        <taxon>Legionellales</taxon>
        <taxon>Legionellaceae</taxon>
        <taxon>Legionella</taxon>
    </lineage>
</organism>
<keyword evidence="3" id="KW-1185">Reference proteome</keyword>
<accession>A0A2H5FM59</accession>